<dbReference type="OrthoDB" id="799666at2"/>
<evidence type="ECO:0000313" key="2">
    <source>
        <dbReference type="EMBL" id="QEM10989.1"/>
    </source>
</evidence>
<name>A0A5C1HZJ8_9SPHI</name>
<dbReference type="Proteomes" id="UP000251402">
    <property type="component" value="Chromosome"/>
</dbReference>
<evidence type="ECO:0000256" key="1">
    <source>
        <dbReference type="SAM" id="MobiDB-lite"/>
    </source>
</evidence>
<protein>
    <submittedName>
        <fullName evidence="2">Uncharacterized protein</fullName>
    </submittedName>
</protein>
<dbReference type="KEGG" id="mrub:DEO27_013480"/>
<proteinExistence type="predicted"/>
<reference evidence="2" key="1">
    <citation type="submission" date="2019-08" db="EMBL/GenBank/DDBJ databases">
        <title>Comparative genome analysis confer to the adaptation heavy metal polluted environment.</title>
        <authorList>
            <person name="Li Y."/>
        </authorList>
    </citation>
    <scope>NUCLEOTIDE SEQUENCE [LARGE SCALE GENOMIC DNA]</scope>
    <source>
        <strain evidence="2">P1</strain>
    </source>
</reference>
<dbReference type="EMBL" id="CP043450">
    <property type="protein sequence ID" value="QEM10989.1"/>
    <property type="molecule type" value="Genomic_DNA"/>
</dbReference>
<keyword evidence="3" id="KW-1185">Reference proteome</keyword>
<evidence type="ECO:0000313" key="3">
    <source>
        <dbReference type="Proteomes" id="UP000251402"/>
    </source>
</evidence>
<gene>
    <name evidence="2" type="ORF">DEO27_013480</name>
</gene>
<dbReference type="RefSeq" id="WP_146750095.1">
    <property type="nucleotide sequence ID" value="NZ_CP043450.1"/>
</dbReference>
<sequence>MIGLIAVLGSMDHATAQSRYNQSDWNVPPPLTPGTITKGNTLGGSSAGKPIVLTLTDIPVVSQPFVSATQAPALAAIGTNPPVVDAPGQPNIDGVGTGLPEIPAPEAPETPHLPKQIMQDLQFSSVIDLPVPESPELPAASVEPTVSGKINMIKGPVPVMPEITDVMPVLQPTDDINPWSIPQIPESTGFKLAVSTGKEDKARGKSHSNRKK</sequence>
<dbReference type="AlphaFoldDB" id="A0A5C1HZJ8"/>
<feature type="region of interest" description="Disordered" evidence="1">
    <location>
        <begin position="192"/>
        <end position="212"/>
    </location>
</feature>
<accession>A0A5C1HZJ8</accession>
<organism evidence="2 3">
    <name type="scientific">Mucilaginibacter rubeus</name>
    <dbReference type="NCBI Taxonomy" id="2027860"/>
    <lineage>
        <taxon>Bacteria</taxon>
        <taxon>Pseudomonadati</taxon>
        <taxon>Bacteroidota</taxon>
        <taxon>Sphingobacteriia</taxon>
        <taxon>Sphingobacteriales</taxon>
        <taxon>Sphingobacteriaceae</taxon>
        <taxon>Mucilaginibacter</taxon>
    </lineage>
</organism>